<evidence type="ECO:0000313" key="2">
    <source>
        <dbReference type="EMBL" id="CEM29819.1"/>
    </source>
</evidence>
<feature type="region of interest" description="Disordered" evidence="1">
    <location>
        <begin position="338"/>
        <end position="377"/>
    </location>
</feature>
<evidence type="ECO:0000256" key="1">
    <source>
        <dbReference type="SAM" id="MobiDB-lite"/>
    </source>
</evidence>
<proteinExistence type="predicted"/>
<feature type="region of interest" description="Disordered" evidence="1">
    <location>
        <begin position="142"/>
        <end position="204"/>
    </location>
</feature>
<reference evidence="2" key="1">
    <citation type="submission" date="2014-11" db="EMBL/GenBank/DDBJ databases">
        <authorList>
            <person name="Otto D Thomas"/>
            <person name="Naeem Raeece"/>
        </authorList>
    </citation>
    <scope>NUCLEOTIDE SEQUENCE</scope>
</reference>
<dbReference type="EMBL" id="CDMZ01001259">
    <property type="protein sequence ID" value="CEM29819.1"/>
    <property type="molecule type" value="Genomic_DNA"/>
</dbReference>
<feature type="region of interest" description="Disordered" evidence="1">
    <location>
        <begin position="484"/>
        <end position="510"/>
    </location>
</feature>
<gene>
    <name evidence="2" type="ORF">Cvel_4782</name>
</gene>
<name>A0A0G4GJ11_9ALVE</name>
<dbReference type="VEuPathDB" id="CryptoDB:Cvel_4782"/>
<organism evidence="2">
    <name type="scientific">Chromera velia CCMP2878</name>
    <dbReference type="NCBI Taxonomy" id="1169474"/>
    <lineage>
        <taxon>Eukaryota</taxon>
        <taxon>Sar</taxon>
        <taxon>Alveolata</taxon>
        <taxon>Colpodellida</taxon>
        <taxon>Chromeraceae</taxon>
        <taxon>Chromera</taxon>
    </lineage>
</organism>
<dbReference type="AlphaFoldDB" id="A0A0G4GJ11"/>
<protein>
    <submittedName>
        <fullName evidence="2">Uncharacterized protein</fullName>
    </submittedName>
</protein>
<sequence length="548" mass="60161">MSSSTHISTKNTFLSFRPRIWREEDADSAEAHVSLPPYTVRRAKSVPAIPVAVALNEKGGRVPTVEGEPSFLETLCNVGSLEHRGSGCCQLKRCFWAHSKHGCRKGWTCFACHYCNPPPVTAEVRAHRNKVRNIARKMRKRAARERHSAMDGYEAGASSTTSETSDRHTPKDGMSPLCESKSKCGSIRTPSQDAFGFRPEGTSTRVRAPPVELIAATAAEEEKQRHTLPHCHQWQTQRLEQMTASTSLTGPSGCRRQFSRENSVVSNTMSHPDGVCRHSLLSLQSGPGLVSAAAGLLPTPWHSMGDRRMTSVPAPSPHMEQRELEREHRAATVQIPCDSYPGFTMPHPSPRTRQLSENPRLSEYPHSPASVSLPGEQPRCHRADLLKRRLKLKEEVTPPVPFAGEAQPPPMLGERVFPRPSPLAVPPACVNQKMGQALVEGRRGHFPPMTDPPTHAPHALPSNSAANKLGSYVLASEGFGGDGSRRFSSPSAQFPGRFRPGECGRRRSPRSHCAGGTSDCWGQILRGWIRSDRKAALESLMLCVKRGV</sequence>
<accession>A0A0G4GJ11</accession>